<evidence type="ECO:0000313" key="3">
    <source>
        <dbReference type="Proteomes" id="UP000289440"/>
    </source>
</evidence>
<dbReference type="KEGG" id="mnu:NCTC10166_00324"/>
<sequence length="924" mass="112144">MLKNNKITTLWFVYFESKKSIENDNVFSIKNFIDWLRKSDVENIVKIEFKFIKKENYIFEINVSIWKNNNKKIEKTFFDEGKKNYDQFTNYKKELFFWLYALIIINDKHYFEIDYKNNNFIFEFKNKELVFLINNKNFLKNFLKKYLDKQEHVYNLMQKDNIFEDEQKILKILSNIYLPYAKNIIVTFFFQIFPKEQKKITFFYSKQYDKVGLGRTHVVSFYKYADINNFIDSEIIKKIKENSINSIKFEIVPKRNENFKKFHFSLNSKTIINENEFIFLKNTLEEDDTYEQKKFDSKIQNIFELIFSKKSNILTFPIFQRPYVWTKEIFSKILDSFEKFNFLKESNDKNNYSFLNQIILRKKFGNEVEVIDGQQRIISILIIIVAIIDFGIHKQLHDNEKNNFEFIDPIKKILENIEKKIIKEKEDEEFLIFKSELFSEKIQYKANDLTQKYLNKLMTFSSLPKIQQNKEENFIYNNYIYALDWLNDKIKNNLHFWNLQNNLISKVIFSSLYVEDQKNDFFQYFFEIMNTTSQKLTIFDLFKNYLLQVLTKNNENSKIINKIQSFLKKFSKLILNGDKTTIIPDVKLKSFIKLITFGSGDYELKKLWKNRKYLSLFEILKNYFEYHYDENNKEKILNHFLNKAEIYSYLNYMHYDNEIIVKKFLEFKYHIYFLSKNDVTHPLIYNIINSLDEKPEKLSEQYKIIDSRKKTERILNAICEYQLKMFLIHNQGQSFTTFYDSLINELDKEKTQDIVEWMYNTERTRRVMPSDEELMNSLKNKKNLEKINNNAFIIKILFLVNLYIKNNNKNWSKLRDVNFPDKDSSLEHFVAKKNNDNSEFNDFKYTLGNLLIVTKDWNSLLSNKNIESKRKEFAEKKEQYLISHNLYNGFDSKNINLDLIKTKEEFEERNYQINNIIKELFKNN</sequence>
<dbReference type="OrthoDB" id="395447at2"/>
<feature type="domain" description="GmrSD restriction endonucleases N-terminal" evidence="1">
    <location>
        <begin position="306"/>
        <end position="547"/>
    </location>
</feature>
<name>A0A449A544_9BACT</name>
<dbReference type="PANTHER" id="PTHR35149:SF1">
    <property type="entry name" value="DUF5655 DOMAIN-CONTAINING PROTEIN"/>
    <property type="match status" value="1"/>
</dbReference>
<proteinExistence type="predicted"/>
<reference evidence="2 3" key="1">
    <citation type="submission" date="2019-01" db="EMBL/GenBank/DDBJ databases">
        <authorList>
            <consortium name="Pathogen Informatics"/>
        </authorList>
    </citation>
    <scope>NUCLEOTIDE SEQUENCE [LARGE SCALE GENOMIC DNA]</scope>
    <source>
        <strain evidence="2 3">NCTC10166</strain>
    </source>
</reference>
<dbReference type="InterPro" id="IPR004919">
    <property type="entry name" value="GmrSD_N"/>
</dbReference>
<dbReference type="AlphaFoldDB" id="A0A449A544"/>
<keyword evidence="3" id="KW-1185">Reference proteome</keyword>
<dbReference type="PANTHER" id="PTHR35149">
    <property type="entry name" value="SLL5132 PROTEIN"/>
    <property type="match status" value="1"/>
</dbReference>
<protein>
    <submittedName>
        <fullName evidence="2">Protein of uncharacterized function DUF262</fullName>
    </submittedName>
</protein>
<gene>
    <name evidence="2" type="ORF">NCTC10166_00324</name>
</gene>
<dbReference type="RefSeq" id="WP_129719751.1">
    <property type="nucleotide sequence ID" value="NZ_LR214951.1"/>
</dbReference>
<dbReference type="EMBL" id="LR214951">
    <property type="protein sequence ID" value="VEU59356.1"/>
    <property type="molecule type" value="Genomic_DNA"/>
</dbReference>
<evidence type="ECO:0000313" key="2">
    <source>
        <dbReference type="EMBL" id="VEU59356.1"/>
    </source>
</evidence>
<dbReference type="Pfam" id="PF03235">
    <property type="entry name" value="GmrSD_N"/>
    <property type="match status" value="1"/>
</dbReference>
<evidence type="ECO:0000259" key="1">
    <source>
        <dbReference type="Pfam" id="PF03235"/>
    </source>
</evidence>
<dbReference type="Proteomes" id="UP000289440">
    <property type="component" value="Chromosome"/>
</dbReference>
<accession>A0A449A544</accession>
<organism evidence="2 3">
    <name type="scientific">Mesomycoplasma neurolyticum</name>
    <dbReference type="NCBI Taxonomy" id="2120"/>
    <lineage>
        <taxon>Bacteria</taxon>
        <taxon>Bacillati</taxon>
        <taxon>Mycoplasmatota</taxon>
        <taxon>Mycoplasmoidales</taxon>
        <taxon>Metamycoplasmataceae</taxon>
        <taxon>Mesomycoplasma</taxon>
    </lineage>
</organism>